<reference evidence="2 3" key="1">
    <citation type="submission" date="2021-05" db="EMBL/GenBank/DDBJ databases">
        <title>Genome Assembly of Synthetic Allotetraploid Brassica napus Reveals Homoeologous Exchanges between Subgenomes.</title>
        <authorList>
            <person name="Davis J.T."/>
        </authorList>
    </citation>
    <scope>NUCLEOTIDE SEQUENCE [LARGE SCALE GENOMIC DNA]</scope>
    <source>
        <strain evidence="3">cv. Da-Ae</strain>
        <tissue evidence="2">Seedling</tissue>
    </source>
</reference>
<feature type="region of interest" description="Disordered" evidence="1">
    <location>
        <begin position="1"/>
        <end position="58"/>
    </location>
</feature>
<dbReference type="EMBL" id="JAGKQM010000002">
    <property type="protein sequence ID" value="KAH0937761.1"/>
    <property type="molecule type" value="Genomic_DNA"/>
</dbReference>
<proteinExistence type="predicted"/>
<organism evidence="2 3">
    <name type="scientific">Brassica napus</name>
    <name type="common">Rape</name>
    <dbReference type="NCBI Taxonomy" id="3708"/>
    <lineage>
        <taxon>Eukaryota</taxon>
        <taxon>Viridiplantae</taxon>
        <taxon>Streptophyta</taxon>
        <taxon>Embryophyta</taxon>
        <taxon>Tracheophyta</taxon>
        <taxon>Spermatophyta</taxon>
        <taxon>Magnoliopsida</taxon>
        <taxon>eudicotyledons</taxon>
        <taxon>Gunneridae</taxon>
        <taxon>Pentapetalae</taxon>
        <taxon>rosids</taxon>
        <taxon>malvids</taxon>
        <taxon>Brassicales</taxon>
        <taxon>Brassicaceae</taxon>
        <taxon>Brassiceae</taxon>
        <taxon>Brassica</taxon>
    </lineage>
</organism>
<protein>
    <submittedName>
        <fullName evidence="2">Uncharacterized protein</fullName>
    </submittedName>
</protein>
<keyword evidence="3" id="KW-1185">Reference proteome</keyword>
<evidence type="ECO:0000313" key="2">
    <source>
        <dbReference type="EMBL" id="KAH0937761.1"/>
    </source>
</evidence>
<comment type="caution">
    <text evidence="2">The sequence shown here is derived from an EMBL/GenBank/DDBJ whole genome shotgun (WGS) entry which is preliminary data.</text>
</comment>
<name>A0ABQ8EAV0_BRANA</name>
<gene>
    <name evidence="2" type="ORF">HID58_005222</name>
</gene>
<sequence length="79" mass="8703">MKDPRLVPKATSKGHLGEAGLTRSWSGQHPMKSTPDVETTPEANTEGPVDEARRVAGGSKRRLFWLLTPVPSHEQTTQR</sequence>
<accession>A0ABQ8EAV0</accession>
<evidence type="ECO:0000313" key="3">
    <source>
        <dbReference type="Proteomes" id="UP000824890"/>
    </source>
</evidence>
<dbReference type="Proteomes" id="UP000824890">
    <property type="component" value="Unassembled WGS sequence"/>
</dbReference>
<evidence type="ECO:0000256" key="1">
    <source>
        <dbReference type="SAM" id="MobiDB-lite"/>
    </source>
</evidence>